<feature type="compositionally biased region" description="Polar residues" evidence="1">
    <location>
        <begin position="49"/>
        <end position="59"/>
    </location>
</feature>
<evidence type="ECO:0000313" key="2">
    <source>
        <dbReference type="EMBL" id="JAA83230.1"/>
    </source>
</evidence>
<evidence type="ECO:0000256" key="1">
    <source>
        <dbReference type="SAM" id="MobiDB-lite"/>
    </source>
</evidence>
<accession>S4P8T9</accession>
<organism evidence="2">
    <name type="scientific">Pararge aegeria</name>
    <name type="common">speckled wood butterfly</name>
    <dbReference type="NCBI Taxonomy" id="116150"/>
    <lineage>
        <taxon>Eukaryota</taxon>
        <taxon>Metazoa</taxon>
        <taxon>Ecdysozoa</taxon>
        <taxon>Arthropoda</taxon>
        <taxon>Hexapoda</taxon>
        <taxon>Insecta</taxon>
        <taxon>Pterygota</taxon>
        <taxon>Neoptera</taxon>
        <taxon>Endopterygota</taxon>
        <taxon>Lepidoptera</taxon>
        <taxon>Glossata</taxon>
        <taxon>Ditrysia</taxon>
        <taxon>Papilionoidea</taxon>
        <taxon>Nymphalidae</taxon>
        <taxon>Satyrinae</taxon>
        <taxon>Satyrini</taxon>
        <taxon>Parargina</taxon>
        <taxon>Pararge</taxon>
    </lineage>
</organism>
<feature type="region of interest" description="Disordered" evidence="1">
    <location>
        <begin position="40"/>
        <end position="75"/>
    </location>
</feature>
<dbReference type="AlphaFoldDB" id="S4P8T9"/>
<proteinExistence type="predicted"/>
<name>S4P8T9_9NEOP</name>
<sequence>NSEEASPKTAKDETTTNASLKINFDALLSKDTNLKYQSHSGKFKWGDINSKNKGDSNSGHTGGKDTCSKSAEDLN</sequence>
<protein>
    <submittedName>
        <fullName evidence="2">Uncharacterized protein</fullName>
    </submittedName>
</protein>
<reference evidence="2" key="2">
    <citation type="submission" date="2013-05" db="EMBL/GenBank/DDBJ databases">
        <authorList>
            <person name="Carter J.-M."/>
            <person name="Baker S.C."/>
            <person name="Pink R."/>
            <person name="Carter D.R.F."/>
            <person name="Collins A."/>
            <person name="Tomlin J."/>
            <person name="Gibbs M."/>
            <person name="Breuker C.J."/>
        </authorList>
    </citation>
    <scope>NUCLEOTIDE SEQUENCE</scope>
    <source>
        <tissue evidence="2">Ovary</tissue>
    </source>
</reference>
<feature type="non-terminal residue" evidence="2">
    <location>
        <position position="1"/>
    </location>
</feature>
<reference evidence="2" key="1">
    <citation type="journal article" date="2013" name="BMC Genomics">
        <title>Unscrambling butterfly oogenesis.</title>
        <authorList>
            <person name="Carter J.M."/>
            <person name="Baker S.C."/>
            <person name="Pink R."/>
            <person name="Carter D.R."/>
            <person name="Collins A."/>
            <person name="Tomlin J."/>
            <person name="Gibbs M."/>
            <person name="Breuker C.J."/>
        </authorList>
    </citation>
    <scope>NUCLEOTIDE SEQUENCE</scope>
    <source>
        <tissue evidence="2">Ovary</tissue>
    </source>
</reference>
<dbReference type="EMBL" id="GAIX01009330">
    <property type="protein sequence ID" value="JAA83230.1"/>
    <property type="molecule type" value="Transcribed_RNA"/>
</dbReference>
<feature type="compositionally biased region" description="Basic and acidic residues" evidence="1">
    <location>
        <begin position="62"/>
        <end position="75"/>
    </location>
</feature>